<feature type="domain" description="GerMN" evidence="3">
    <location>
        <begin position="66"/>
        <end position="152"/>
    </location>
</feature>
<evidence type="ECO:0000259" key="3">
    <source>
        <dbReference type="SMART" id="SM00909"/>
    </source>
</evidence>
<name>A0A9D2SZP1_9FIRM</name>
<dbReference type="SMART" id="SM00909">
    <property type="entry name" value="Germane"/>
    <property type="match status" value="2"/>
</dbReference>
<sequence>MLRRLTALLCALALLSGCIAGTSAGTGEGYAVYFTVPFDPGSNEERVEGPALASETRRIPEGEEPLNALMEALLSGPLSDGLASPFPAGTRQLSPPVLENGVCTVDLSEQYGGLSEVDLTLADYCITLTLCQVEGVDAVTILVEGAVIPYGDHQMLRESDVVLSSAEDEPVYLTADLYFLREGGGLAVETRELLVPSGAIPAEVLLQALLSGPETPGLYLPIPEGAELIDLWINSDGTCYVSFSAPFLEGEPAPTSQARLLLYAIVNTLCQLSDVSAVRLLVEGESPEEYGGVPTTSPLEPNQNLVVP</sequence>
<dbReference type="Proteomes" id="UP000823882">
    <property type="component" value="Unassembled WGS sequence"/>
</dbReference>
<evidence type="ECO:0000313" key="4">
    <source>
        <dbReference type="EMBL" id="HJC41067.1"/>
    </source>
</evidence>
<feature type="domain" description="GerMN" evidence="3">
    <location>
        <begin position="202"/>
        <end position="291"/>
    </location>
</feature>
<reference evidence="4" key="2">
    <citation type="submission" date="2021-04" db="EMBL/GenBank/DDBJ databases">
        <authorList>
            <person name="Gilroy R."/>
        </authorList>
    </citation>
    <scope>NUCLEOTIDE SEQUENCE</scope>
    <source>
        <strain evidence="4">CHK186-1790</strain>
    </source>
</reference>
<feature type="compositionally biased region" description="Polar residues" evidence="1">
    <location>
        <begin position="294"/>
        <end position="308"/>
    </location>
</feature>
<feature type="signal peptide" evidence="2">
    <location>
        <begin position="1"/>
        <end position="20"/>
    </location>
</feature>
<evidence type="ECO:0000313" key="5">
    <source>
        <dbReference type="Proteomes" id="UP000823882"/>
    </source>
</evidence>
<comment type="caution">
    <text evidence="4">The sequence shown here is derived from an EMBL/GenBank/DDBJ whole genome shotgun (WGS) entry which is preliminary data.</text>
</comment>
<accession>A0A9D2SZP1</accession>
<dbReference type="InterPro" id="IPR019606">
    <property type="entry name" value="GerMN"/>
</dbReference>
<dbReference type="AlphaFoldDB" id="A0A9D2SZP1"/>
<proteinExistence type="predicted"/>
<keyword evidence="2" id="KW-0732">Signal</keyword>
<evidence type="ECO:0000256" key="2">
    <source>
        <dbReference type="SAM" id="SignalP"/>
    </source>
</evidence>
<dbReference type="Pfam" id="PF10646">
    <property type="entry name" value="Germane"/>
    <property type="match status" value="2"/>
</dbReference>
<dbReference type="PROSITE" id="PS51257">
    <property type="entry name" value="PROKAR_LIPOPROTEIN"/>
    <property type="match status" value="1"/>
</dbReference>
<feature type="region of interest" description="Disordered" evidence="1">
    <location>
        <begin position="287"/>
        <end position="308"/>
    </location>
</feature>
<reference evidence="4" key="1">
    <citation type="journal article" date="2021" name="PeerJ">
        <title>Extensive microbial diversity within the chicken gut microbiome revealed by metagenomics and culture.</title>
        <authorList>
            <person name="Gilroy R."/>
            <person name="Ravi A."/>
            <person name="Getino M."/>
            <person name="Pursley I."/>
            <person name="Horton D.L."/>
            <person name="Alikhan N.F."/>
            <person name="Baker D."/>
            <person name="Gharbi K."/>
            <person name="Hall N."/>
            <person name="Watson M."/>
            <person name="Adriaenssens E.M."/>
            <person name="Foster-Nyarko E."/>
            <person name="Jarju S."/>
            <person name="Secka A."/>
            <person name="Antonio M."/>
            <person name="Oren A."/>
            <person name="Chaudhuri R.R."/>
            <person name="La Ragione R."/>
            <person name="Hildebrand F."/>
            <person name="Pallen M.J."/>
        </authorList>
    </citation>
    <scope>NUCLEOTIDE SEQUENCE</scope>
    <source>
        <strain evidence="4">CHK186-1790</strain>
    </source>
</reference>
<gene>
    <name evidence="4" type="ORF">H9701_05890</name>
</gene>
<organism evidence="4 5">
    <name type="scientific">Candidatus Intestinimonas pullistercoris</name>
    <dbReference type="NCBI Taxonomy" id="2838623"/>
    <lineage>
        <taxon>Bacteria</taxon>
        <taxon>Bacillati</taxon>
        <taxon>Bacillota</taxon>
        <taxon>Clostridia</taxon>
        <taxon>Eubacteriales</taxon>
        <taxon>Intestinimonas</taxon>
    </lineage>
</organism>
<protein>
    <submittedName>
        <fullName evidence="4">GerMN domain-containing protein</fullName>
    </submittedName>
</protein>
<dbReference type="EMBL" id="DWWJ01000104">
    <property type="protein sequence ID" value="HJC41067.1"/>
    <property type="molecule type" value="Genomic_DNA"/>
</dbReference>
<feature type="chain" id="PRO_5039315471" evidence="2">
    <location>
        <begin position="21"/>
        <end position="308"/>
    </location>
</feature>
<evidence type="ECO:0000256" key="1">
    <source>
        <dbReference type="SAM" id="MobiDB-lite"/>
    </source>
</evidence>